<dbReference type="GO" id="GO:0008299">
    <property type="term" value="P:isoprenoid biosynthetic process"/>
    <property type="evidence" value="ECO:0007669"/>
    <property type="project" value="InterPro"/>
</dbReference>
<feature type="region of interest" description="Disordered" evidence="4">
    <location>
        <begin position="409"/>
        <end position="429"/>
    </location>
</feature>
<organism evidence="5 6">
    <name type="scientific">Arthrobotrys oligospora (strain ATCC 24927 / CBS 115.81 / DSM 1491)</name>
    <name type="common">Nematode-trapping fungus</name>
    <name type="synonym">Didymozoophaga oligospora</name>
    <dbReference type="NCBI Taxonomy" id="756982"/>
    <lineage>
        <taxon>Eukaryota</taxon>
        <taxon>Fungi</taxon>
        <taxon>Dikarya</taxon>
        <taxon>Ascomycota</taxon>
        <taxon>Pezizomycotina</taxon>
        <taxon>Orbiliomycetes</taxon>
        <taxon>Orbiliales</taxon>
        <taxon>Orbiliaceae</taxon>
        <taxon>Orbilia</taxon>
        <taxon>Orbilia oligospora</taxon>
    </lineage>
</organism>
<dbReference type="GO" id="GO:0046165">
    <property type="term" value="P:alcohol biosynthetic process"/>
    <property type="evidence" value="ECO:0007669"/>
    <property type="project" value="UniProtKB-ARBA"/>
</dbReference>
<dbReference type="EMBL" id="ADOT01000177">
    <property type="protein sequence ID" value="EGX46644.1"/>
    <property type="molecule type" value="Genomic_DNA"/>
</dbReference>
<dbReference type="HOGENOM" id="CLU_420318_0_0_1"/>
<dbReference type="Proteomes" id="UP000008784">
    <property type="component" value="Unassembled WGS sequence"/>
</dbReference>
<evidence type="ECO:0000256" key="4">
    <source>
        <dbReference type="SAM" id="MobiDB-lite"/>
    </source>
</evidence>
<proteinExistence type="predicted"/>
<evidence type="ECO:0000256" key="1">
    <source>
        <dbReference type="ARBA" id="ARBA00022679"/>
    </source>
</evidence>
<feature type="compositionally biased region" description="Low complexity" evidence="4">
    <location>
        <begin position="330"/>
        <end position="361"/>
    </location>
</feature>
<dbReference type="AlphaFoldDB" id="G1XJM1"/>
<accession>G1XJM1</accession>
<dbReference type="InParanoid" id="G1XJM1"/>
<dbReference type="Gene3D" id="1.10.600.10">
    <property type="entry name" value="Farnesyl Diphosphate Synthase"/>
    <property type="match status" value="1"/>
</dbReference>
<dbReference type="SUPFAM" id="SSF48576">
    <property type="entry name" value="Terpenoid synthases"/>
    <property type="match status" value="1"/>
</dbReference>
<dbReference type="eggNOG" id="KOG0777">
    <property type="taxonomic scope" value="Eukaryota"/>
</dbReference>
<evidence type="ECO:0000313" key="5">
    <source>
        <dbReference type="EMBL" id="EGX46644.1"/>
    </source>
</evidence>
<dbReference type="PROSITE" id="PS00444">
    <property type="entry name" value="POLYPRENYL_SYNTHASE_2"/>
    <property type="match status" value="1"/>
</dbReference>
<evidence type="ECO:0000256" key="2">
    <source>
        <dbReference type="ARBA" id="ARBA00022723"/>
    </source>
</evidence>
<feature type="region of interest" description="Disordered" evidence="4">
    <location>
        <begin position="597"/>
        <end position="637"/>
    </location>
</feature>
<dbReference type="PROSITE" id="PS00723">
    <property type="entry name" value="POLYPRENYL_SYNTHASE_1"/>
    <property type="match status" value="1"/>
</dbReference>
<dbReference type="GO" id="GO:0004659">
    <property type="term" value="F:prenyltransferase activity"/>
    <property type="evidence" value="ECO:0007669"/>
    <property type="project" value="InterPro"/>
</dbReference>
<name>G1XJM1_ARTOA</name>
<feature type="region of interest" description="Disordered" evidence="4">
    <location>
        <begin position="320"/>
        <end position="385"/>
    </location>
</feature>
<evidence type="ECO:0000313" key="6">
    <source>
        <dbReference type="Proteomes" id="UP000008784"/>
    </source>
</evidence>
<dbReference type="InterPro" id="IPR033749">
    <property type="entry name" value="Polyprenyl_synt_CS"/>
</dbReference>
<dbReference type="Pfam" id="PF00348">
    <property type="entry name" value="polyprenyl_synt"/>
    <property type="match status" value="1"/>
</dbReference>
<dbReference type="GO" id="GO:0046872">
    <property type="term" value="F:metal ion binding"/>
    <property type="evidence" value="ECO:0007669"/>
    <property type="project" value="UniProtKB-KW"/>
</dbReference>
<evidence type="ECO:0000256" key="3">
    <source>
        <dbReference type="ARBA" id="ARBA00022842"/>
    </source>
</evidence>
<reference evidence="5 6" key="1">
    <citation type="journal article" date="2011" name="PLoS Pathog.">
        <title>Genomic and proteomic analyses of the fungus Arthrobotrys oligospora provide insights into nematode-trap formation.</title>
        <authorList>
            <person name="Yang J."/>
            <person name="Wang L."/>
            <person name="Ji X."/>
            <person name="Feng Y."/>
            <person name="Li X."/>
            <person name="Zou C."/>
            <person name="Xu J."/>
            <person name="Ren Y."/>
            <person name="Mi Q."/>
            <person name="Wu J."/>
            <person name="Liu S."/>
            <person name="Liu Y."/>
            <person name="Huang X."/>
            <person name="Wang H."/>
            <person name="Niu X."/>
            <person name="Li J."/>
            <person name="Liang L."/>
            <person name="Luo Y."/>
            <person name="Ji K."/>
            <person name="Zhou W."/>
            <person name="Yu Z."/>
            <person name="Li G."/>
            <person name="Liu Y."/>
            <person name="Li L."/>
            <person name="Qiao M."/>
            <person name="Feng L."/>
            <person name="Zhang K.-Q."/>
        </authorList>
    </citation>
    <scope>NUCLEOTIDE SEQUENCE [LARGE SCALE GENOMIC DNA]</scope>
    <source>
        <strain evidence="6">ATCC 24927 / CBS 115.81 / DSM 1491</strain>
    </source>
</reference>
<dbReference type="PANTHER" id="PTHR12001:SF44">
    <property type="entry name" value="GERANYLGERANYL PYROPHOSPHATE SYNTHASE"/>
    <property type="match status" value="1"/>
</dbReference>
<comment type="caution">
    <text evidence="5">The sequence shown here is derived from an EMBL/GenBank/DDBJ whole genome shotgun (WGS) entry which is preliminary data.</text>
</comment>
<keyword evidence="2" id="KW-0479">Metal-binding</keyword>
<dbReference type="RefSeq" id="XP_011124683.1">
    <property type="nucleotide sequence ID" value="XM_011126381.1"/>
</dbReference>
<gene>
    <name evidence="5" type="ORF">AOL_s00097g548</name>
</gene>
<dbReference type="PANTHER" id="PTHR12001">
    <property type="entry name" value="GERANYLGERANYL PYROPHOSPHATE SYNTHASE"/>
    <property type="match status" value="1"/>
</dbReference>
<dbReference type="InterPro" id="IPR000092">
    <property type="entry name" value="Polyprenyl_synt"/>
</dbReference>
<dbReference type="GeneID" id="22895619"/>
<keyword evidence="6" id="KW-1185">Reference proteome</keyword>
<keyword evidence="3" id="KW-0460">Magnesium</keyword>
<dbReference type="STRING" id="756982.G1XJM1"/>
<feature type="compositionally biased region" description="Basic and acidic residues" evidence="4">
    <location>
        <begin position="597"/>
        <end position="609"/>
    </location>
</feature>
<sequence>MQTPSPWLEEYPALSDEIVREPCDYVKGLPSKKTLSLLIDGLNIWYNAPSPQVDIIKSICEMLHRVSLVIDDMQDNSDLRRGEPAAHMVFGVPQTMNSATYLLIKCVEEAARLSPSAITVITQGVSKIHIGQGYDLHWTFHGEIPSEREYIRMIDGKTGGFFPIAARLLRDEATQNKDLYVEDLLLIIGRFYQIRDDYMNLTSQEYTNSKGHLSDLDEGKYSLMLIHALNNTTEGTKLKSLLTIRSRQGNLSAEQKNIVMKTLVQTKSMEYAFSVLEQLQKEMKSRLVSIENQVGESKIFQAILEKLRVVDDITPEIIDDPGPFELPNNTITTITTTSKGTDTMSSSPVHIPSRSPSPSDTDSYDRLSDISPHSSPTMAHSAKWSGGSIVSDDHFTTTNSIPVVESPVYKTETGSGTRSIKPDIKIEPPPRFPVLPTEVMIEPNSATAPQPVEMMSWNRNSFSNPAIQDKLRQQSVLYHQIHDLLAERTRNRSVVEGKIIAATKCNRITTDREAGNNLKLAGNLNQIRAPLSPIPEPTYKVEGVDHAKIQALKNKYPNKQALHKHLDSFSAIMSRFMALSAPDVSILDLKDPVFDEKKQTAGRETDKARRSPRSSPRMDRPIIVSDSPTLPPLTRPSWHLADIPEEKLVDGV</sequence>
<protein>
    <submittedName>
        <fullName evidence="5">Uncharacterized protein</fullName>
    </submittedName>
</protein>
<dbReference type="SFLD" id="SFLDS00005">
    <property type="entry name" value="Isoprenoid_Synthase_Type_I"/>
    <property type="match status" value="1"/>
</dbReference>
<dbReference type="InterPro" id="IPR008949">
    <property type="entry name" value="Isoprenoid_synthase_dom_sf"/>
</dbReference>
<dbReference type="GO" id="GO:0043386">
    <property type="term" value="P:mycotoxin biosynthetic process"/>
    <property type="evidence" value="ECO:0007669"/>
    <property type="project" value="UniProtKB-ARBA"/>
</dbReference>
<dbReference type="OrthoDB" id="6921389at2759"/>
<keyword evidence="1" id="KW-0808">Transferase</keyword>